<dbReference type="AlphaFoldDB" id="A0A818ZUP2"/>
<dbReference type="EMBL" id="CAJOBE010001788">
    <property type="protein sequence ID" value="CAF3774707.1"/>
    <property type="molecule type" value="Genomic_DNA"/>
</dbReference>
<dbReference type="Proteomes" id="UP000663874">
    <property type="component" value="Unassembled WGS sequence"/>
</dbReference>
<protein>
    <recommendedName>
        <fullName evidence="2">AB hydrolase-1 domain-containing protein</fullName>
    </recommendedName>
</protein>
<reference evidence="3" key="1">
    <citation type="submission" date="2021-02" db="EMBL/GenBank/DDBJ databases">
        <authorList>
            <person name="Nowell W R."/>
        </authorList>
    </citation>
    <scope>NUCLEOTIDE SEQUENCE</scope>
</reference>
<dbReference type="InterPro" id="IPR000073">
    <property type="entry name" value="AB_hydrolase_1"/>
</dbReference>
<evidence type="ECO:0000256" key="1">
    <source>
        <dbReference type="SAM" id="Phobius"/>
    </source>
</evidence>
<keyword evidence="1" id="KW-0472">Membrane</keyword>
<feature type="transmembrane region" description="Helical" evidence="1">
    <location>
        <begin position="20"/>
        <end position="39"/>
    </location>
</feature>
<sequence length="181" mass="20514">MVSIALKNLWKTCIRTLWRLIQLLLFIIIVPPLINYASLKREAPLLGQHGLPYDIGHGQKLFLRCRGHGSPTVIFDAPTGMNSDIWLPLQENLKKTTTVCIYDRAGLGMSDPPLSLTFKQKSNEKEDKPMKHRGMDFTVEKMSEDLNRLVSVTSQQPKPFILVGADLGAIVTRFYAQMYEL</sequence>
<evidence type="ECO:0000313" key="3">
    <source>
        <dbReference type="EMBL" id="CAF3774707.1"/>
    </source>
</evidence>
<dbReference type="Gene3D" id="3.40.50.1820">
    <property type="entry name" value="alpha/beta hydrolase"/>
    <property type="match status" value="1"/>
</dbReference>
<comment type="caution">
    <text evidence="3">The sequence shown here is derived from an EMBL/GenBank/DDBJ whole genome shotgun (WGS) entry which is preliminary data.</text>
</comment>
<gene>
    <name evidence="3" type="ORF">FNK824_LOCUS13566</name>
</gene>
<organism evidence="3 4">
    <name type="scientific">Rotaria sordida</name>
    <dbReference type="NCBI Taxonomy" id="392033"/>
    <lineage>
        <taxon>Eukaryota</taxon>
        <taxon>Metazoa</taxon>
        <taxon>Spiralia</taxon>
        <taxon>Gnathifera</taxon>
        <taxon>Rotifera</taxon>
        <taxon>Eurotatoria</taxon>
        <taxon>Bdelloidea</taxon>
        <taxon>Philodinida</taxon>
        <taxon>Philodinidae</taxon>
        <taxon>Rotaria</taxon>
    </lineage>
</organism>
<proteinExistence type="predicted"/>
<name>A0A818ZUP2_9BILA</name>
<dbReference type="InterPro" id="IPR029058">
    <property type="entry name" value="AB_hydrolase_fold"/>
</dbReference>
<dbReference type="Pfam" id="PF00561">
    <property type="entry name" value="Abhydrolase_1"/>
    <property type="match status" value="1"/>
</dbReference>
<keyword evidence="1" id="KW-1133">Transmembrane helix</keyword>
<evidence type="ECO:0000259" key="2">
    <source>
        <dbReference type="Pfam" id="PF00561"/>
    </source>
</evidence>
<feature type="domain" description="AB hydrolase-1" evidence="2">
    <location>
        <begin position="81"/>
        <end position="179"/>
    </location>
</feature>
<evidence type="ECO:0000313" key="4">
    <source>
        <dbReference type="Proteomes" id="UP000663874"/>
    </source>
</evidence>
<keyword evidence="1" id="KW-0812">Transmembrane</keyword>
<dbReference type="SUPFAM" id="SSF53474">
    <property type="entry name" value="alpha/beta-Hydrolases"/>
    <property type="match status" value="1"/>
</dbReference>
<accession>A0A818ZUP2</accession>